<evidence type="ECO:0000313" key="10">
    <source>
        <dbReference type="EMBL" id="KAL0301724.1"/>
    </source>
</evidence>
<dbReference type="GO" id="GO:0003964">
    <property type="term" value="F:RNA-directed DNA polymerase activity"/>
    <property type="evidence" value="ECO:0007669"/>
    <property type="project" value="UniProtKB-KW"/>
</dbReference>
<evidence type="ECO:0000256" key="7">
    <source>
        <dbReference type="SAM" id="Coils"/>
    </source>
</evidence>
<dbReference type="EMBL" id="JACGWJ010000030">
    <property type="protein sequence ID" value="KAL0301724.1"/>
    <property type="molecule type" value="Genomic_DNA"/>
</dbReference>
<dbReference type="PANTHER" id="PTHR48475">
    <property type="entry name" value="RIBONUCLEASE H"/>
    <property type="match status" value="1"/>
</dbReference>
<dbReference type="GO" id="GO:0004523">
    <property type="term" value="F:RNA-DNA hybrid ribonuclease activity"/>
    <property type="evidence" value="ECO:0007669"/>
    <property type="project" value="InterPro"/>
</dbReference>
<reference evidence="10" key="2">
    <citation type="journal article" date="2024" name="Plant">
        <title>Genomic evolution and insights into agronomic trait innovations of Sesamum species.</title>
        <authorList>
            <person name="Miao H."/>
            <person name="Wang L."/>
            <person name="Qu L."/>
            <person name="Liu H."/>
            <person name="Sun Y."/>
            <person name="Le M."/>
            <person name="Wang Q."/>
            <person name="Wei S."/>
            <person name="Zheng Y."/>
            <person name="Lin W."/>
            <person name="Duan Y."/>
            <person name="Cao H."/>
            <person name="Xiong S."/>
            <person name="Wang X."/>
            <person name="Wei L."/>
            <person name="Li C."/>
            <person name="Ma Q."/>
            <person name="Ju M."/>
            <person name="Zhao R."/>
            <person name="Li G."/>
            <person name="Mu C."/>
            <person name="Tian Q."/>
            <person name="Mei H."/>
            <person name="Zhang T."/>
            <person name="Gao T."/>
            <person name="Zhang H."/>
        </authorList>
    </citation>
    <scope>NUCLEOTIDE SEQUENCE</scope>
    <source>
        <strain evidence="10">G02</strain>
    </source>
</reference>
<keyword evidence="7" id="KW-0175">Coiled coil</keyword>
<dbReference type="AlphaFoldDB" id="A0AAW2K4D1"/>
<evidence type="ECO:0000256" key="4">
    <source>
        <dbReference type="ARBA" id="ARBA00022759"/>
    </source>
</evidence>
<dbReference type="PANTHER" id="PTHR48475:SF2">
    <property type="entry name" value="RIBONUCLEASE H"/>
    <property type="match status" value="1"/>
</dbReference>
<keyword evidence="1" id="KW-0808">Transferase</keyword>
<dbReference type="SUPFAM" id="SSF56672">
    <property type="entry name" value="DNA/RNA polymerases"/>
    <property type="match status" value="1"/>
</dbReference>
<evidence type="ECO:0000256" key="6">
    <source>
        <dbReference type="ARBA" id="ARBA00022918"/>
    </source>
</evidence>
<keyword evidence="6" id="KW-0695">RNA-directed DNA polymerase</keyword>
<dbReference type="GO" id="GO:0003676">
    <property type="term" value="F:nucleic acid binding"/>
    <property type="evidence" value="ECO:0007669"/>
    <property type="project" value="InterPro"/>
</dbReference>
<dbReference type="InterPro" id="IPR012337">
    <property type="entry name" value="RNaseH-like_sf"/>
</dbReference>
<name>A0AAW2K4D1_SESRA</name>
<evidence type="ECO:0000256" key="2">
    <source>
        <dbReference type="ARBA" id="ARBA00022695"/>
    </source>
</evidence>
<feature type="domain" description="Reverse transcriptase RNase H-like" evidence="9">
    <location>
        <begin position="3"/>
        <end position="90"/>
    </location>
</feature>
<dbReference type="InterPro" id="IPR002156">
    <property type="entry name" value="RNaseH_domain"/>
</dbReference>
<keyword evidence="4" id="KW-0255">Endonuclease</keyword>
<evidence type="ECO:0000259" key="8">
    <source>
        <dbReference type="Pfam" id="PF13456"/>
    </source>
</evidence>
<accession>A0AAW2K4D1</accession>
<evidence type="ECO:0000259" key="9">
    <source>
        <dbReference type="Pfam" id="PF17917"/>
    </source>
</evidence>
<feature type="coiled-coil region" evidence="7">
    <location>
        <begin position="205"/>
        <end position="232"/>
    </location>
</feature>
<comment type="caution">
    <text evidence="10">The sequence shown here is derived from an EMBL/GenBank/DDBJ whole genome shotgun (WGS) entry which is preliminary data.</text>
</comment>
<evidence type="ECO:0000256" key="1">
    <source>
        <dbReference type="ARBA" id="ARBA00022679"/>
    </source>
</evidence>
<proteinExistence type="predicted"/>
<dbReference type="CDD" id="cd09279">
    <property type="entry name" value="RNase_HI_like"/>
    <property type="match status" value="1"/>
</dbReference>
<dbReference type="Gene3D" id="3.30.420.10">
    <property type="entry name" value="Ribonuclease H-like superfamily/Ribonuclease H"/>
    <property type="match status" value="1"/>
</dbReference>
<keyword evidence="5" id="KW-0378">Hydrolase</keyword>
<dbReference type="InterPro" id="IPR041373">
    <property type="entry name" value="RT_RNaseH"/>
</dbReference>
<dbReference type="InterPro" id="IPR043502">
    <property type="entry name" value="DNA/RNA_pol_sf"/>
</dbReference>
<evidence type="ECO:0000256" key="3">
    <source>
        <dbReference type="ARBA" id="ARBA00022722"/>
    </source>
</evidence>
<dbReference type="SUPFAM" id="SSF53098">
    <property type="entry name" value="Ribonuclease H-like"/>
    <property type="match status" value="1"/>
</dbReference>
<keyword evidence="3" id="KW-0540">Nuclease</keyword>
<gene>
    <name evidence="10" type="ORF">Sradi_6449200</name>
</gene>
<reference evidence="10" key="1">
    <citation type="submission" date="2020-06" db="EMBL/GenBank/DDBJ databases">
        <authorList>
            <person name="Li T."/>
            <person name="Hu X."/>
            <person name="Zhang T."/>
            <person name="Song X."/>
            <person name="Zhang H."/>
            <person name="Dai N."/>
            <person name="Sheng W."/>
            <person name="Hou X."/>
            <person name="Wei L."/>
        </authorList>
    </citation>
    <scope>NUCLEOTIDE SEQUENCE</scope>
    <source>
        <strain evidence="10">G02</strain>
        <tissue evidence="10">Leaf</tissue>
    </source>
</reference>
<sequence>MEAVSSVLVQEEDSAQTPIYYVSKVLNGAEYRYPSIEKTVLALVITARKLCPYFISYPVWVRTNTPIKQVLSKAEAFRRLVKWAIELSEYDILHLPRTTIKTQALPDFVFEKTGTTQREVLKERLWLLHVDGSSTTQEIGAGVVITSSQGEDMEFTIKFDFKASNNEAEYEALVIGMRMAQDVGALHLLAYSDSQLIVKQVSGEYEAKEKSMVQYLQQIEELKTKFKSFQLQQIPMEENAKADSLSKLASTLEDCKTRRITVQHLPQPRAPLNIQAISLSDNDWRVPIIRWIDEGHLPENRWGTTRIKVLAIRFLTQGGTLYKKSFTHPLLRCQSQEEGLHVLKEIYDGYCGSHIGT</sequence>
<keyword evidence="2" id="KW-0548">Nucleotidyltransferase</keyword>
<feature type="domain" description="RNase H type-1" evidence="8">
    <location>
        <begin position="130"/>
        <end position="248"/>
    </location>
</feature>
<dbReference type="Pfam" id="PF17917">
    <property type="entry name" value="RT_RNaseH"/>
    <property type="match status" value="1"/>
</dbReference>
<dbReference type="Pfam" id="PF13456">
    <property type="entry name" value="RVT_3"/>
    <property type="match status" value="1"/>
</dbReference>
<dbReference type="InterPro" id="IPR036397">
    <property type="entry name" value="RNaseH_sf"/>
</dbReference>
<evidence type="ECO:0000256" key="5">
    <source>
        <dbReference type="ARBA" id="ARBA00022801"/>
    </source>
</evidence>
<protein>
    <submittedName>
        <fullName evidence="10">Ribonuclease HI</fullName>
    </submittedName>
</protein>
<organism evidence="10">
    <name type="scientific">Sesamum radiatum</name>
    <name type="common">Black benniseed</name>
    <dbReference type="NCBI Taxonomy" id="300843"/>
    <lineage>
        <taxon>Eukaryota</taxon>
        <taxon>Viridiplantae</taxon>
        <taxon>Streptophyta</taxon>
        <taxon>Embryophyta</taxon>
        <taxon>Tracheophyta</taxon>
        <taxon>Spermatophyta</taxon>
        <taxon>Magnoliopsida</taxon>
        <taxon>eudicotyledons</taxon>
        <taxon>Gunneridae</taxon>
        <taxon>Pentapetalae</taxon>
        <taxon>asterids</taxon>
        <taxon>lamiids</taxon>
        <taxon>Lamiales</taxon>
        <taxon>Pedaliaceae</taxon>
        <taxon>Sesamum</taxon>
    </lineage>
</organism>